<sequence>MVLVTRRHQDADNDDHDEAEGNTGDTEPHAPKRHAPVVCLTALDPLEADGPEDDGKDGSKSGERDDESTDQADNAKN</sequence>
<reference evidence="2" key="1">
    <citation type="submission" date="2020-05" db="EMBL/GenBank/DDBJ databases">
        <authorList>
            <person name="Chiriac C."/>
            <person name="Salcher M."/>
            <person name="Ghai R."/>
            <person name="Kavagutti S V."/>
        </authorList>
    </citation>
    <scope>NUCLEOTIDE SEQUENCE</scope>
</reference>
<feature type="compositionally biased region" description="Acidic residues" evidence="1">
    <location>
        <begin position="46"/>
        <end position="55"/>
    </location>
</feature>
<evidence type="ECO:0000313" key="2">
    <source>
        <dbReference type="EMBL" id="CAB4685246.1"/>
    </source>
</evidence>
<dbReference type="AlphaFoldDB" id="A0A6J6NGC8"/>
<feature type="region of interest" description="Disordered" evidence="1">
    <location>
        <begin position="1"/>
        <end position="77"/>
    </location>
</feature>
<organism evidence="2">
    <name type="scientific">freshwater metagenome</name>
    <dbReference type="NCBI Taxonomy" id="449393"/>
    <lineage>
        <taxon>unclassified sequences</taxon>
        <taxon>metagenomes</taxon>
        <taxon>ecological metagenomes</taxon>
    </lineage>
</organism>
<protein>
    <submittedName>
        <fullName evidence="2">Unannotated protein</fullName>
    </submittedName>
</protein>
<proteinExistence type="predicted"/>
<name>A0A6J6NGC8_9ZZZZ</name>
<evidence type="ECO:0000256" key="1">
    <source>
        <dbReference type="SAM" id="MobiDB-lite"/>
    </source>
</evidence>
<accession>A0A6J6NGC8</accession>
<dbReference type="EMBL" id="CAEZWW010000229">
    <property type="protein sequence ID" value="CAB4685246.1"/>
    <property type="molecule type" value="Genomic_DNA"/>
</dbReference>
<gene>
    <name evidence="2" type="ORF">UFOPK2310_01480</name>
</gene>